<name>A0A812MH77_9DINO</name>
<organism evidence="1 2">
    <name type="scientific">Symbiodinium natans</name>
    <dbReference type="NCBI Taxonomy" id="878477"/>
    <lineage>
        <taxon>Eukaryota</taxon>
        <taxon>Sar</taxon>
        <taxon>Alveolata</taxon>
        <taxon>Dinophyceae</taxon>
        <taxon>Suessiales</taxon>
        <taxon>Symbiodiniaceae</taxon>
        <taxon>Symbiodinium</taxon>
    </lineage>
</organism>
<proteinExistence type="predicted"/>
<dbReference type="EMBL" id="CAJNDS010001580">
    <property type="protein sequence ID" value="CAE7266326.1"/>
    <property type="molecule type" value="Genomic_DNA"/>
</dbReference>
<reference evidence="1" key="1">
    <citation type="submission" date="2021-02" db="EMBL/GenBank/DDBJ databases">
        <authorList>
            <person name="Dougan E. K."/>
            <person name="Rhodes N."/>
            <person name="Thang M."/>
            <person name="Chan C."/>
        </authorList>
    </citation>
    <scope>NUCLEOTIDE SEQUENCE</scope>
</reference>
<keyword evidence="2" id="KW-1185">Reference proteome</keyword>
<accession>A0A812MH77</accession>
<dbReference type="Proteomes" id="UP000604046">
    <property type="component" value="Unassembled WGS sequence"/>
</dbReference>
<sequence length="505" mass="55956">MRGPPGVGKSTRAQEILSDRLGLIGALSLAQRLVHICSTDDFFTTYRRDGTQVYTYDKSKLGRNHAKNQERVKILTSLRMTPIIVDNTNMSRKEMAPYLRTAEEAGYRTRIVDPSELHANWRDLALLVERNRGREGMGKAVSEAVLRKMLSRYEELDLARRAGAAAPKKAATSTAAGARPARAVPRYFGVNLEAALRVGSERVGLVWTPMVAALQAEVAKEAFELRQYSVPAPLHVTTLHASDFGSALASEAALEESFAQEGADVAVRIGSVAFAPHCLACAVVEGVVPALVAPEGKLLHITLATRRPWQPVDSNALLKAIFHELRQKGLDVQAAGWRNVETLIKTLVAVFLQQRCFSQTFGRTHQLQWSAQREWIYPTSGVDLTVAGRSCEAFLVRLPVQPLRRTLHFRLRVSRAFDLTGKESKEREVAKRLGYAGFEPQQTDQEDLCVKFVPELTESLMTRYCDGHISQGEDRSPSAKGCDDSYTGAVRKALANKMPGTYHMW</sequence>
<comment type="caution">
    <text evidence="1">The sequence shown here is derived from an EMBL/GenBank/DDBJ whole genome shotgun (WGS) entry which is preliminary data.</text>
</comment>
<dbReference type="InterPro" id="IPR026302">
    <property type="entry name" value="NEDD4-bd_p2"/>
</dbReference>
<dbReference type="SUPFAM" id="SSF52540">
    <property type="entry name" value="P-loop containing nucleoside triphosphate hydrolases"/>
    <property type="match status" value="1"/>
</dbReference>
<dbReference type="OrthoDB" id="3231855at2759"/>
<evidence type="ECO:0000313" key="1">
    <source>
        <dbReference type="EMBL" id="CAE7266326.1"/>
    </source>
</evidence>
<dbReference type="Gene3D" id="3.40.50.300">
    <property type="entry name" value="P-loop containing nucleotide triphosphate hydrolases"/>
    <property type="match status" value="1"/>
</dbReference>
<dbReference type="PANTHER" id="PTHR13308">
    <property type="entry name" value="NEDD4-BINDING PROTEIN 2-LIKE 1"/>
    <property type="match status" value="1"/>
</dbReference>
<gene>
    <name evidence="1" type="primary">N4BP2L2</name>
    <name evidence="1" type="ORF">SNAT2548_LOCUS14092</name>
</gene>
<dbReference type="PANTHER" id="PTHR13308:SF40">
    <property type="entry name" value="NEDD4-BINDING PROTEIN 2-LIKE 1"/>
    <property type="match status" value="1"/>
</dbReference>
<dbReference type="InterPro" id="IPR027417">
    <property type="entry name" value="P-loop_NTPase"/>
</dbReference>
<dbReference type="AlphaFoldDB" id="A0A812MH77"/>
<dbReference type="Pfam" id="PF13671">
    <property type="entry name" value="AAA_33"/>
    <property type="match status" value="1"/>
</dbReference>
<protein>
    <submittedName>
        <fullName evidence="1">N4BP2L2 protein</fullName>
    </submittedName>
</protein>
<evidence type="ECO:0000313" key="2">
    <source>
        <dbReference type="Proteomes" id="UP000604046"/>
    </source>
</evidence>